<feature type="binding site" evidence="1">
    <location>
        <begin position="10"/>
        <end position="17"/>
    </location>
    <ligand>
        <name>substrate</name>
    </ligand>
</feature>
<dbReference type="Pfam" id="PF00300">
    <property type="entry name" value="His_Phos_1"/>
    <property type="match status" value="1"/>
</dbReference>
<feature type="binding site" evidence="1">
    <location>
        <position position="62"/>
    </location>
    <ligand>
        <name>substrate</name>
    </ligand>
</feature>
<dbReference type="PANTHER" id="PTHR48100:SF59">
    <property type="entry name" value="ADENOSYLCOBALAMIN_ALPHA-RIBAZOLE PHOSPHATASE"/>
    <property type="match status" value="1"/>
</dbReference>
<evidence type="ECO:0000256" key="1">
    <source>
        <dbReference type="PIRSR" id="PIRSR613078-2"/>
    </source>
</evidence>
<dbReference type="CDD" id="cd07067">
    <property type="entry name" value="HP_PGM_like"/>
    <property type="match status" value="1"/>
</dbReference>
<sequence>MTFPELYILRHGETLWNAEDRMQGWLNSPLTPKGLEHARRQGAILAERDLEGFAFWCSPAGRAIQTAGLACPMAEAIHTDVRLREIGVGDWAGRLRHELPPGEGPDPYLAQYDMAPGGEGTAAVRARVEAFLAELQGPAVIVTHGITSRMLRATVIGDQVLDSPSPNGGQGGVYHLKDGVQELLT</sequence>
<keyword evidence="3" id="KW-1185">Reference proteome</keyword>
<accession>A0A2T7FVA6</accession>
<dbReference type="Gene3D" id="3.40.50.1240">
    <property type="entry name" value="Phosphoglycerate mutase-like"/>
    <property type="match status" value="1"/>
</dbReference>
<dbReference type="SUPFAM" id="SSF53254">
    <property type="entry name" value="Phosphoglycerate mutase-like"/>
    <property type="match status" value="1"/>
</dbReference>
<dbReference type="InterPro" id="IPR001345">
    <property type="entry name" value="PG/BPGM_mutase_AS"/>
</dbReference>
<comment type="caution">
    <text evidence="2">The sequence shown here is derived from an EMBL/GenBank/DDBJ whole genome shotgun (WGS) entry which is preliminary data.</text>
</comment>
<dbReference type="PANTHER" id="PTHR48100">
    <property type="entry name" value="BROAD-SPECIFICITY PHOSPHATASE YOR283W-RELATED"/>
    <property type="match status" value="1"/>
</dbReference>
<dbReference type="SMART" id="SM00855">
    <property type="entry name" value="PGAM"/>
    <property type="match status" value="1"/>
</dbReference>
<dbReference type="RefSeq" id="WP_108641471.1">
    <property type="nucleotide sequence ID" value="NZ_QCYG01000007.1"/>
</dbReference>
<dbReference type="InterPro" id="IPR050275">
    <property type="entry name" value="PGM_Phosphatase"/>
</dbReference>
<name>A0A2T7FVA6_9RHOB</name>
<dbReference type="OrthoDB" id="9781415at2"/>
<dbReference type="InterPro" id="IPR013078">
    <property type="entry name" value="His_Pase_superF_clade-1"/>
</dbReference>
<dbReference type="InterPro" id="IPR029033">
    <property type="entry name" value="His_PPase_superfam"/>
</dbReference>
<evidence type="ECO:0000313" key="2">
    <source>
        <dbReference type="EMBL" id="PVA06103.1"/>
    </source>
</evidence>
<dbReference type="Proteomes" id="UP000244817">
    <property type="component" value="Unassembled WGS sequence"/>
</dbReference>
<reference evidence="2 3" key="1">
    <citation type="submission" date="2018-04" db="EMBL/GenBank/DDBJ databases">
        <title>Pelagivirga bohaiensis gen. nov., sp. nov., a bacterium isolated from the Bohai Sea.</title>
        <authorList>
            <person name="Ji X."/>
        </authorList>
    </citation>
    <scope>NUCLEOTIDE SEQUENCE [LARGE SCALE GENOMIC DNA]</scope>
    <source>
        <strain evidence="2 3">BH-SD16</strain>
    </source>
</reference>
<dbReference type="PIRSF" id="PIRSF000709">
    <property type="entry name" value="6PFK_2-Ptase"/>
    <property type="match status" value="1"/>
</dbReference>
<proteinExistence type="predicted"/>
<dbReference type="GO" id="GO:0016791">
    <property type="term" value="F:phosphatase activity"/>
    <property type="evidence" value="ECO:0007669"/>
    <property type="project" value="TreeGrafter"/>
</dbReference>
<dbReference type="AlphaFoldDB" id="A0A2T7FVA6"/>
<dbReference type="EMBL" id="QCYG01000007">
    <property type="protein sequence ID" value="PVA06103.1"/>
    <property type="molecule type" value="Genomic_DNA"/>
</dbReference>
<dbReference type="GO" id="GO:0005737">
    <property type="term" value="C:cytoplasm"/>
    <property type="evidence" value="ECO:0007669"/>
    <property type="project" value="TreeGrafter"/>
</dbReference>
<evidence type="ECO:0000313" key="3">
    <source>
        <dbReference type="Proteomes" id="UP000244817"/>
    </source>
</evidence>
<organism evidence="2 3">
    <name type="scientific">Thalassorhabdomicrobium marinisediminis</name>
    <dbReference type="NCBI Taxonomy" id="2170577"/>
    <lineage>
        <taxon>Bacteria</taxon>
        <taxon>Pseudomonadati</taxon>
        <taxon>Pseudomonadota</taxon>
        <taxon>Alphaproteobacteria</taxon>
        <taxon>Rhodobacterales</taxon>
        <taxon>Paracoccaceae</taxon>
        <taxon>Thalassorhabdomicrobium</taxon>
    </lineage>
</organism>
<gene>
    <name evidence="2" type="ORF">DC363_12385</name>
</gene>
<protein>
    <submittedName>
        <fullName evidence="2">Histidine phosphatase family protein</fullName>
    </submittedName>
</protein>
<dbReference type="PROSITE" id="PS00175">
    <property type="entry name" value="PG_MUTASE"/>
    <property type="match status" value="1"/>
</dbReference>